<sequence>MDLSLRSYYPATFPTDLHRHTAEVVYNFFAFVSVVDTFLVVNSCARGKATPESDLDFAVLANPDTPLTEISRLEQKWAAFSGENADIARYRNSHRFAAVHLDIIDGRYIPSAWDDGGGPDFFEVEIGNRIAYPAPLGEAGLYFQQLRTQWLPYYDEDLRLARLAMASAACEYDLDHIPFYVKRGLHYQAFDRLYKAFQEFLQALFIRHKTYPIAYNKWIKEQVVSMLNLPELYVQLPPILSVTAMESNELNEKANALRALLHAYCQ</sequence>
<proteinExistence type="predicted"/>
<keyword evidence="3" id="KW-1185">Reference proteome</keyword>
<dbReference type="InterPro" id="IPR002934">
    <property type="entry name" value="Polymerase_NTP_transf_dom"/>
</dbReference>
<dbReference type="Proteomes" id="UP001501175">
    <property type="component" value="Unassembled WGS sequence"/>
</dbReference>
<feature type="domain" description="Polymerase nucleotidyl transferase" evidence="1">
    <location>
        <begin position="43"/>
        <end position="78"/>
    </location>
</feature>
<dbReference type="Pfam" id="PF01909">
    <property type="entry name" value="NTP_transf_2"/>
    <property type="match status" value="1"/>
</dbReference>
<gene>
    <name evidence="2" type="ORF">GCM10023189_22530</name>
</gene>
<evidence type="ECO:0000313" key="2">
    <source>
        <dbReference type="EMBL" id="GAA4455104.1"/>
    </source>
</evidence>
<organism evidence="2 3">
    <name type="scientific">Nibrella saemangeumensis</name>
    <dbReference type="NCBI Taxonomy" id="1084526"/>
    <lineage>
        <taxon>Bacteria</taxon>
        <taxon>Pseudomonadati</taxon>
        <taxon>Bacteroidota</taxon>
        <taxon>Cytophagia</taxon>
        <taxon>Cytophagales</taxon>
        <taxon>Spirosomataceae</taxon>
        <taxon>Nibrella</taxon>
    </lineage>
</organism>
<accession>A0ABP8MRX5</accession>
<protein>
    <recommendedName>
        <fullName evidence="1">Polymerase nucleotidyl transferase domain-containing protein</fullName>
    </recommendedName>
</protein>
<dbReference type="InterPro" id="IPR043519">
    <property type="entry name" value="NT_sf"/>
</dbReference>
<name>A0ABP8MRX5_9BACT</name>
<dbReference type="Gene3D" id="3.30.460.10">
    <property type="entry name" value="Beta Polymerase, domain 2"/>
    <property type="match status" value="1"/>
</dbReference>
<dbReference type="CDD" id="cd05403">
    <property type="entry name" value="NT_KNTase_like"/>
    <property type="match status" value="1"/>
</dbReference>
<dbReference type="SUPFAM" id="SSF81301">
    <property type="entry name" value="Nucleotidyltransferase"/>
    <property type="match status" value="1"/>
</dbReference>
<evidence type="ECO:0000313" key="3">
    <source>
        <dbReference type="Proteomes" id="UP001501175"/>
    </source>
</evidence>
<reference evidence="3" key="1">
    <citation type="journal article" date="2019" name="Int. J. Syst. Evol. Microbiol.">
        <title>The Global Catalogue of Microorganisms (GCM) 10K type strain sequencing project: providing services to taxonomists for standard genome sequencing and annotation.</title>
        <authorList>
            <consortium name="The Broad Institute Genomics Platform"/>
            <consortium name="The Broad Institute Genome Sequencing Center for Infectious Disease"/>
            <person name="Wu L."/>
            <person name="Ma J."/>
        </authorList>
    </citation>
    <scope>NUCLEOTIDE SEQUENCE [LARGE SCALE GENOMIC DNA]</scope>
    <source>
        <strain evidence="3">JCM 17927</strain>
    </source>
</reference>
<dbReference type="EMBL" id="BAABHD010000024">
    <property type="protein sequence ID" value="GAA4455104.1"/>
    <property type="molecule type" value="Genomic_DNA"/>
</dbReference>
<evidence type="ECO:0000259" key="1">
    <source>
        <dbReference type="Pfam" id="PF01909"/>
    </source>
</evidence>
<comment type="caution">
    <text evidence="2">The sequence shown here is derived from an EMBL/GenBank/DDBJ whole genome shotgun (WGS) entry which is preliminary data.</text>
</comment>